<gene>
    <name evidence="2" type="ORF">HETIRDRAFT_470386</name>
</gene>
<keyword evidence="3" id="KW-1185">Reference proteome</keyword>
<dbReference type="InParanoid" id="W4KJB6"/>
<feature type="transmembrane region" description="Helical" evidence="1">
    <location>
        <begin position="12"/>
        <end position="33"/>
    </location>
</feature>
<evidence type="ECO:0000313" key="2">
    <source>
        <dbReference type="EMBL" id="ETW85410.1"/>
    </source>
</evidence>
<dbReference type="OrthoDB" id="3357408at2759"/>
<dbReference type="HOGENOM" id="CLU_1461496_0_0_1"/>
<feature type="transmembrane region" description="Helical" evidence="1">
    <location>
        <begin position="154"/>
        <end position="174"/>
    </location>
</feature>
<organism evidence="2 3">
    <name type="scientific">Heterobasidion irregulare (strain TC 32-1)</name>
    <dbReference type="NCBI Taxonomy" id="747525"/>
    <lineage>
        <taxon>Eukaryota</taxon>
        <taxon>Fungi</taxon>
        <taxon>Dikarya</taxon>
        <taxon>Basidiomycota</taxon>
        <taxon>Agaricomycotina</taxon>
        <taxon>Agaricomycetes</taxon>
        <taxon>Russulales</taxon>
        <taxon>Bondarzewiaceae</taxon>
        <taxon>Heterobasidion</taxon>
        <taxon>Heterobasidion annosum species complex</taxon>
    </lineage>
</organism>
<keyword evidence="1" id="KW-1133">Transmembrane helix</keyword>
<feature type="transmembrane region" description="Helical" evidence="1">
    <location>
        <begin position="45"/>
        <end position="72"/>
    </location>
</feature>
<dbReference type="Proteomes" id="UP000030671">
    <property type="component" value="Unassembled WGS sequence"/>
</dbReference>
<feature type="transmembrane region" description="Helical" evidence="1">
    <location>
        <begin position="92"/>
        <end position="111"/>
    </location>
</feature>
<dbReference type="EMBL" id="KI925455">
    <property type="protein sequence ID" value="ETW85410.1"/>
    <property type="molecule type" value="Genomic_DNA"/>
</dbReference>
<dbReference type="RefSeq" id="XP_009542273.1">
    <property type="nucleotide sequence ID" value="XM_009543978.1"/>
</dbReference>
<sequence>MAISMNEAQFLGLFLEAFMVGILCTLCCVIAFIQLRLPTHHSTGWLIPVTTLMLAIALIHFIVDFVRAYYAFVRLVPFYYLNFKNPLFLVKTVLLAVQTLVGDCVLVWRCYTIYNKRVWVIIIPLLFTIGGLVTTGANAAIWVHAKTTNRQDAALPWVTAYFSLTLAVNFYCTCEHFQIFLFERS</sequence>
<dbReference type="KEGG" id="hir:HETIRDRAFT_470386"/>
<evidence type="ECO:0000256" key="1">
    <source>
        <dbReference type="SAM" id="Phobius"/>
    </source>
</evidence>
<proteinExistence type="predicted"/>
<evidence type="ECO:0000313" key="3">
    <source>
        <dbReference type="Proteomes" id="UP000030671"/>
    </source>
</evidence>
<accession>W4KJB6</accession>
<name>W4KJB6_HETIT</name>
<feature type="transmembrane region" description="Helical" evidence="1">
    <location>
        <begin position="118"/>
        <end position="142"/>
    </location>
</feature>
<protein>
    <submittedName>
        <fullName evidence="2">Uncharacterized protein</fullName>
    </submittedName>
</protein>
<keyword evidence="1" id="KW-0472">Membrane</keyword>
<keyword evidence="1" id="KW-0812">Transmembrane</keyword>
<reference evidence="2 3" key="1">
    <citation type="journal article" date="2012" name="New Phytol.">
        <title>Insight into trade-off between wood decay and parasitism from the genome of a fungal forest pathogen.</title>
        <authorList>
            <person name="Olson A."/>
            <person name="Aerts A."/>
            <person name="Asiegbu F."/>
            <person name="Belbahri L."/>
            <person name="Bouzid O."/>
            <person name="Broberg A."/>
            <person name="Canback B."/>
            <person name="Coutinho P.M."/>
            <person name="Cullen D."/>
            <person name="Dalman K."/>
            <person name="Deflorio G."/>
            <person name="van Diepen L.T."/>
            <person name="Dunand C."/>
            <person name="Duplessis S."/>
            <person name="Durling M."/>
            <person name="Gonthier P."/>
            <person name="Grimwood J."/>
            <person name="Fossdal C.G."/>
            <person name="Hansson D."/>
            <person name="Henrissat B."/>
            <person name="Hietala A."/>
            <person name="Himmelstrand K."/>
            <person name="Hoffmeister D."/>
            <person name="Hogberg N."/>
            <person name="James T.Y."/>
            <person name="Karlsson M."/>
            <person name="Kohler A."/>
            <person name="Kues U."/>
            <person name="Lee Y.H."/>
            <person name="Lin Y.C."/>
            <person name="Lind M."/>
            <person name="Lindquist E."/>
            <person name="Lombard V."/>
            <person name="Lucas S."/>
            <person name="Lunden K."/>
            <person name="Morin E."/>
            <person name="Murat C."/>
            <person name="Park J."/>
            <person name="Raffaello T."/>
            <person name="Rouze P."/>
            <person name="Salamov A."/>
            <person name="Schmutz J."/>
            <person name="Solheim H."/>
            <person name="Stahlberg J."/>
            <person name="Velez H."/>
            <person name="de Vries R.P."/>
            <person name="Wiebenga A."/>
            <person name="Woodward S."/>
            <person name="Yakovlev I."/>
            <person name="Garbelotto M."/>
            <person name="Martin F."/>
            <person name="Grigoriev I.V."/>
            <person name="Stenlid J."/>
        </authorList>
    </citation>
    <scope>NUCLEOTIDE SEQUENCE [LARGE SCALE GENOMIC DNA]</scope>
    <source>
        <strain evidence="2 3">TC 32-1</strain>
    </source>
</reference>
<dbReference type="AlphaFoldDB" id="W4KJB6"/>
<dbReference type="GeneID" id="20677343"/>